<proteinExistence type="predicted"/>
<dbReference type="EMBL" id="SSTE01011678">
    <property type="protein sequence ID" value="KAA0050855.1"/>
    <property type="molecule type" value="Genomic_DNA"/>
</dbReference>
<dbReference type="Pfam" id="PF02992">
    <property type="entry name" value="Transposase_21"/>
    <property type="match status" value="1"/>
</dbReference>
<feature type="region of interest" description="Disordered" evidence="1">
    <location>
        <begin position="116"/>
        <end position="140"/>
    </location>
</feature>
<dbReference type="Proteomes" id="UP000321947">
    <property type="component" value="Unassembled WGS sequence"/>
</dbReference>
<evidence type="ECO:0000313" key="4">
    <source>
        <dbReference type="Proteomes" id="UP000321393"/>
    </source>
</evidence>
<gene>
    <name evidence="3" type="ORF">E5676_scaffold323G00240</name>
    <name evidence="2" type="ORF">E6C27_scaffold404G001250</name>
</gene>
<comment type="caution">
    <text evidence="2">The sequence shown here is derived from an EMBL/GenBank/DDBJ whole genome shotgun (WGS) entry which is preliminary data.</text>
</comment>
<protein>
    <submittedName>
        <fullName evidence="2">CACTA en-spm transposon protein</fullName>
    </submittedName>
</protein>
<dbReference type="AlphaFoldDB" id="A0A5A7UB58"/>
<feature type="compositionally biased region" description="Low complexity" evidence="1">
    <location>
        <begin position="116"/>
        <end position="134"/>
    </location>
</feature>
<reference evidence="4 5" key="1">
    <citation type="submission" date="2019-08" db="EMBL/GenBank/DDBJ databases">
        <title>Draft genome sequences of two oriental melons (Cucumis melo L. var makuwa).</title>
        <authorList>
            <person name="Kwon S.-Y."/>
        </authorList>
    </citation>
    <scope>NUCLEOTIDE SEQUENCE [LARGE SCALE GENOMIC DNA]</scope>
    <source>
        <strain evidence="5">cv. Chang Bougi</strain>
        <strain evidence="4">cv. SW 3</strain>
        <tissue evidence="2">Leaf</tissue>
    </source>
</reference>
<evidence type="ECO:0000313" key="2">
    <source>
        <dbReference type="EMBL" id="KAA0050855.1"/>
    </source>
</evidence>
<dbReference type="InterPro" id="IPR004242">
    <property type="entry name" value="Transposase_21"/>
</dbReference>
<sequence>MKQNENFVTWAWDTRLFTHASMTVYCIGKSFLIRNIVLHVATVADAEGWKHFDSEYPDFASDSQNVRLGLASDGLNPYGQMSTSYNIMSYARNNFLETNVMFLEFEDDLDNLAGGSSSMGDNVGSSSQPPTTSTPKRRAQSKLLEWEHHVAVNGHIPITIAPKAEKLISPHVVRFSQVIAINRFVEHQMLTTFKEFRDDCHRHFRKYSEPDEARANPLNVLVGRHEDWHFLYDHCMSQSNAGTLAPAYPEGSQLHSRDEICDQVLGRRSGYSEGLG</sequence>
<evidence type="ECO:0000313" key="3">
    <source>
        <dbReference type="EMBL" id="TYK08497.1"/>
    </source>
</evidence>
<accession>A0A5A7UB58</accession>
<dbReference type="Proteomes" id="UP000321393">
    <property type="component" value="Unassembled WGS sequence"/>
</dbReference>
<dbReference type="EMBL" id="SSTD01012658">
    <property type="protein sequence ID" value="TYK08497.1"/>
    <property type="molecule type" value="Genomic_DNA"/>
</dbReference>
<evidence type="ECO:0000313" key="5">
    <source>
        <dbReference type="Proteomes" id="UP000321947"/>
    </source>
</evidence>
<evidence type="ECO:0000256" key="1">
    <source>
        <dbReference type="SAM" id="MobiDB-lite"/>
    </source>
</evidence>
<name>A0A5A7UB58_CUCMM</name>
<organism evidence="2 4">
    <name type="scientific">Cucumis melo var. makuwa</name>
    <name type="common">Oriental melon</name>
    <dbReference type="NCBI Taxonomy" id="1194695"/>
    <lineage>
        <taxon>Eukaryota</taxon>
        <taxon>Viridiplantae</taxon>
        <taxon>Streptophyta</taxon>
        <taxon>Embryophyta</taxon>
        <taxon>Tracheophyta</taxon>
        <taxon>Spermatophyta</taxon>
        <taxon>Magnoliopsida</taxon>
        <taxon>eudicotyledons</taxon>
        <taxon>Gunneridae</taxon>
        <taxon>Pentapetalae</taxon>
        <taxon>rosids</taxon>
        <taxon>fabids</taxon>
        <taxon>Cucurbitales</taxon>
        <taxon>Cucurbitaceae</taxon>
        <taxon>Benincaseae</taxon>
        <taxon>Cucumis</taxon>
    </lineage>
</organism>